<dbReference type="Gene3D" id="3.40.50.720">
    <property type="entry name" value="NAD(P)-binding Rossmann-like Domain"/>
    <property type="match status" value="1"/>
</dbReference>
<dbReference type="InterPro" id="IPR036291">
    <property type="entry name" value="NAD(P)-bd_dom_sf"/>
</dbReference>
<keyword evidence="3" id="KW-1185">Reference proteome</keyword>
<dbReference type="STRING" id="5643.A0A060SJ09"/>
<reference evidence="2" key="1">
    <citation type="submission" date="2014-01" db="EMBL/GenBank/DDBJ databases">
        <title>The genome of the white-rot fungus Pycnoporus cinnabarinus: a basidiomycete model with a versatile arsenal for lignocellulosic biomass breakdown.</title>
        <authorList>
            <person name="Levasseur A."/>
            <person name="Lomascolo A."/>
            <person name="Ruiz-Duenas F.J."/>
            <person name="Uzan E."/>
            <person name="Piumi F."/>
            <person name="Kues U."/>
            <person name="Ram A.F.J."/>
            <person name="Murat C."/>
            <person name="Haon M."/>
            <person name="Benoit I."/>
            <person name="Arfi Y."/>
            <person name="Chevret D."/>
            <person name="Drula E."/>
            <person name="Kwon M.J."/>
            <person name="Gouret P."/>
            <person name="Lesage-Meessen L."/>
            <person name="Lombard V."/>
            <person name="Mariette J."/>
            <person name="Noirot C."/>
            <person name="Park J."/>
            <person name="Patyshakuliyeva A."/>
            <person name="Wieneger R.A.B."/>
            <person name="Wosten H.A.B."/>
            <person name="Martin F."/>
            <person name="Coutinho P.M."/>
            <person name="de Vries R."/>
            <person name="Martinez A.T."/>
            <person name="Klopp C."/>
            <person name="Pontarotti P."/>
            <person name="Henrissat B."/>
            <person name="Record E."/>
        </authorList>
    </citation>
    <scope>NUCLEOTIDE SEQUENCE [LARGE SCALE GENOMIC DNA]</scope>
    <source>
        <strain evidence="2">BRFM137</strain>
    </source>
</reference>
<dbReference type="Pfam" id="PF13460">
    <property type="entry name" value="NAD_binding_10"/>
    <property type="match status" value="1"/>
</dbReference>
<dbReference type="GO" id="GO:0005737">
    <property type="term" value="C:cytoplasm"/>
    <property type="evidence" value="ECO:0007669"/>
    <property type="project" value="TreeGrafter"/>
</dbReference>
<dbReference type="InterPro" id="IPR016040">
    <property type="entry name" value="NAD(P)-bd_dom"/>
</dbReference>
<organism evidence="2 3">
    <name type="scientific">Pycnoporus cinnabarinus</name>
    <name type="common">Cinnabar-red polypore</name>
    <name type="synonym">Trametes cinnabarina</name>
    <dbReference type="NCBI Taxonomy" id="5643"/>
    <lineage>
        <taxon>Eukaryota</taxon>
        <taxon>Fungi</taxon>
        <taxon>Dikarya</taxon>
        <taxon>Basidiomycota</taxon>
        <taxon>Agaricomycotina</taxon>
        <taxon>Agaricomycetes</taxon>
        <taxon>Polyporales</taxon>
        <taxon>Polyporaceae</taxon>
        <taxon>Trametes</taxon>
    </lineage>
</organism>
<dbReference type="GO" id="GO:0004029">
    <property type="term" value="F:aldehyde dehydrogenase (NAD+) activity"/>
    <property type="evidence" value="ECO:0007669"/>
    <property type="project" value="TreeGrafter"/>
</dbReference>
<comment type="caution">
    <text evidence="2">The sequence shown here is derived from an EMBL/GenBank/DDBJ whole genome shotgun (WGS) entry which is preliminary data.</text>
</comment>
<protein>
    <recommendedName>
        <fullName evidence="1">NAD(P)-binding domain-containing protein</fullName>
    </recommendedName>
</protein>
<sequence>MNFSKVPVFLAGATGYIGGSILQRLLQHPNAERLKITTLVRDPAKAKVLQEKFGVEVTMGSVTELDKVAGLAENAHIIIYAANSPDNVIAIGAILKGMKNRQEKTGDQPHLIHTSGAAMFVDRLRGEVNSTVYSDIDLSAIEALPENAFNRPAELLVIDADEKGKYVRTYIVTPTMVYGLGHGPLFDAGIANPILSMVCAALKRGSVEVQEQGVAKWMGVHIDDHLYMRIINAIVDDPAKISHGRTGYFISESGSQSIQEILQSIAEGLHAIGILTTMLFSNSLCKGERGRRELSWAPKHTPQDFLGLLKTEVKEYVKKVDGAKSA</sequence>
<dbReference type="EMBL" id="CCBP010000174">
    <property type="protein sequence ID" value="CDO74492.1"/>
    <property type="molecule type" value="Genomic_DNA"/>
</dbReference>
<dbReference type="InterPro" id="IPR051783">
    <property type="entry name" value="NAD(P)-dependent_oxidoreduct"/>
</dbReference>
<dbReference type="OrthoDB" id="10262413at2759"/>
<proteinExistence type="predicted"/>
<dbReference type="AlphaFoldDB" id="A0A060SJ09"/>
<name>A0A060SJ09_PYCCI</name>
<dbReference type="OMA" id="VPTYILM"/>
<dbReference type="SUPFAM" id="SSF51735">
    <property type="entry name" value="NAD(P)-binding Rossmann-fold domains"/>
    <property type="match status" value="1"/>
</dbReference>
<dbReference type="PANTHER" id="PTHR48079:SF6">
    <property type="entry name" value="NAD(P)-BINDING DOMAIN-CONTAINING PROTEIN-RELATED"/>
    <property type="match status" value="1"/>
</dbReference>
<dbReference type="PANTHER" id="PTHR48079">
    <property type="entry name" value="PROTEIN YEEZ"/>
    <property type="match status" value="1"/>
</dbReference>
<evidence type="ECO:0000313" key="2">
    <source>
        <dbReference type="EMBL" id="CDO74492.1"/>
    </source>
</evidence>
<dbReference type="Proteomes" id="UP000029665">
    <property type="component" value="Unassembled WGS sequence"/>
</dbReference>
<gene>
    <name evidence="2" type="ORF">BN946_scf184979.g47</name>
</gene>
<accession>A0A060SJ09</accession>
<evidence type="ECO:0000259" key="1">
    <source>
        <dbReference type="Pfam" id="PF13460"/>
    </source>
</evidence>
<feature type="domain" description="NAD(P)-binding" evidence="1">
    <location>
        <begin position="12"/>
        <end position="100"/>
    </location>
</feature>
<dbReference type="HOGENOM" id="CLU_007383_12_1_1"/>
<evidence type="ECO:0000313" key="3">
    <source>
        <dbReference type="Proteomes" id="UP000029665"/>
    </source>
</evidence>